<sequence>MKETLGDKILRYPWLSRETQREIEQEALRDPAWRELLEAVQSIMPLLQSLPLTPEGPMSEEMLAFYLVTRRLSDRPLPPSLAALFARLEAQLEADPTLRSRCEEMARQLDELVRKFDAPAHFERLTGRSLERETEPALIVAEESASFAAPEGGRAVVDAPNRLTQRPELAGAPDRPAQRLARRSAWRWVERGAFVVVVLSVIYGGLFWWSRASQSELERLGFIAPAQLEVEQYRGEAAPGASEAERTYQEALREIRAAHRSFLGLFPHYDAERLARAESLLVAVVTAAPESSLLRQEAQWLLGKVRLLRHDVDGARQVLQEVAAREGPYTEAARQLLTQLRCLETPELC</sequence>
<feature type="transmembrane region" description="Helical" evidence="1">
    <location>
        <begin position="188"/>
        <end position="209"/>
    </location>
</feature>
<dbReference type="Proteomes" id="UP000002221">
    <property type="component" value="Chromosome"/>
</dbReference>
<accession>D0MJZ9</accession>
<dbReference type="HOGENOM" id="CLU_839099_0_0_10"/>
<evidence type="ECO:0000313" key="3">
    <source>
        <dbReference type="Proteomes" id="UP000002221"/>
    </source>
</evidence>
<organism evidence="2 3">
    <name type="scientific">Rhodothermus marinus (strain ATCC 43812 / DSM 4252 / R-10)</name>
    <name type="common">Rhodothermus obamensis</name>
    <dbReference type="NCBI Taxonomy" id="518766"/>
    <lineage>
        <taxon>Bacteria</taxon>
        <taxon>Pseudomonadati</taxon>
        <taxon>Rhodothermota</taxon>
        <taxon>Rhodothermia</taxon>
        <taxon>Rhodothermales</taxon>
        <taxon>Rhodothermaceae</taxon>
        <taxon>Rhodothermus</taxon>
    </lineage>
</organism>
<proteinExistence type="predicted"/>
<dbReference type="KEGG" id="rmr:Rmar_0003"/>
<dbReference type="EMBL" id="CP001807">
    <property type="protein sequence ID" value="ACY46912.1"/>
    <property type="molecule type" value="Genomic_DNA"/>
</dbReference>
<evidence type="ECO:0000313" key="2">
    <source>
        <dbReference type="EMBL" id="ACY46912.1"/>
    </source>
</evidence>
<dbReference type="RefSeq" id="WP_012842524.1">
    <property type="nucleotide sequence ID" value="NC_013501.1"/>
</dbReference>
<dbReference type="AlphaFoldDB" id="D0MJZ9"/>
<keyword evidence="1" id="KW-0472">Membrane</keyword>
<dbReference type="OrthoDB" id="1495292at2"/>
<keyword evidence="3" id="KW-1185">Reference proteome</keyword>
<keyword evidence="1" id="KW-1133">Transmembrane helix</keyword>
<reference evidence="2 3" key="1">
    <citation type="journal article" date="2009" name="Stand. Genomic Sci.">
        <title>Complete genome sequence of Rhodothermus marinus type strain (R-10).</title>
        <authorList>
            <person name="Nolan M."/>
            <person name="Tindall B.J."/>
            <person name="Pomrenke H."/>
            <person name="Lapidus A."/>
            <person name="Copeland A."/>
            <person name="Glavina Del Rio T."/>
            <person name="Lucas S."/>
            <person name="Chen F."/>
            <person name="Tice H."/>
            <person name="Cheng J.F."/>
            <person name="Saunders E."/>
            <person name="Han C."/>
            <person name="Bruce D."/>
            <person name="Goodwin L."/>
            <person name="Chain P."/>
            <person name="Pitluck S."/>
            <person name="Ovchinikova G."/>
            <person name="Pati A."/>
            <person name="Ivanova N."/>
            <person name="Mavromatis K."/>
            <person name="Chen A."/>
            <person name="Palaniappan K."/>
            <person name="Land M."/>
            <person name="Hauser L."/>
            <person name="Chang Y.J."/>
            <person name="Jeffries C.D."/>
            <person name="Brettin T."/>
            <person name="Goker M."/>
            <person name="Bristow J."/>
            <person name="Eisen J.A."/>
            <person name="Markowitz V."/>
            <person name="Hugenholtz P."/>
            <person name="Kyrpides N.C."/>
            <person name="Klenk H.P."/>
            <person name="Detter J.C."/>
        </authorList>
    </citation>
    <scope>NUCLEOTIDE SEQUENCE [LARGE SCALE GENOMIC DNA]</scope>
    <source>
        <strain evidence="3">ATCC 43812 / DSM 4252 / R-10</strain>
    </source>
</reference>
<protein>
    <submittedName>
        <fullName evidence="2">Uncharacterized protein</fullName>
    </submittedName>
</protein>
<keyword evidence="1" id="KW-0812">Transmembrane</keyword>
<dbReference type="eggNOG" id="ENOG5030SVA">
    <property type="taxonomic scope" value="Bacteria"/>
</dbReference>
<gene>
    <name evidence="2" type="ordered locus">Rmar_0003</name>
</gene>
<name>D0MJZ9_RHOM4</name>
<evidence type="ECO:0000256" key="1">
    <source>
        <dbReference type="SAM" id="Phobius"/>
    </source>
</evidence>